<keyword evidence="3" id="KW-1185">Reference proteome</keyword>
<feature type="signal peptide" evidence="1">
    <location>
        <begin position="1"/>
        <end position="27"/>
    </location>
</feature>
<gene>
    <name evidence="2" type="ORF">BD310DRAFT_924563</name>
</gene>
<feature type="chain" id="PRO_5020610350" description="Secreted protein" evidence="1">
    <location>
        <begin position="28"/>
        <end position="67"/>
    </location>
</feature>
<sequence length="67" mass="7154">MTATLLRGASDWSATILLACACAYVQCTRKAPMADVKGGVKLQARIKVGRGVGLWLSAPSVSRIWTF</sequence>
<dbReference type="PROSITE" id="PS51257">
    <property type="entry name" value="PROKAR_LIPOPROTEIN"/>
    <property type="match status" value="1"/>
</dbReference>
<protein>
    <recommendedName>
        <fullName evidence="4">Secreted protein</fullName>
    </recommendedName>
</protein>
<keyword evidence="1" id="KW-0732">Signal</keyword>
<evidence type="ECO:0000313" key="3">
    <source>
        <dbReference type="Proteomes" id="UP000292082"/>
    </source>
</evidence>
<evidence type="ECO:0008006" key="4">
    <source>
        <dbReference type="Google" id="ProtNLM"/>
    </source>
</evidence>
<organism evidence="2 3">
    <name type="scientific">Dichomitus squalens</name>
    <dbReference type="NCBI Taxonomy" id="114155"/>
    <lineage>
        <taxon>Eukaryota</taxon>
        <taxon>Fungi</taxon>
        <taxon>Dikarya</taxon>
        <taxon>Basidiomycota</taxon>
        <taxon>Agaricomycotina</taxon>
        <taxon>Agaricomycetes</taxon>
        <taxon>Polyporales</taxon>
        <taxon>Polyporaceae</taxon>
        <taxon>Dichomitus</taxon>
    </lineage>
</organism>
<reference evidence="2 3" key="1">
    <citation type="submission" date="2019-01" db="EMBL/GenBank/DDBJ databases">
        <title>Draft genome sequences of three monokaryotic isolates of the white-rot basidiomycete fungus Dichomitus squalens.</title>
        <authorList>
            <consortium name="DOE Joint Genome Institute"/>
            <person name="Lopez S.C."/>
            <person name="Andreopoulos B."/>
            <person name="Pangilinan J."/>
            <person name="Lipzen A."/>
            <person name="Riley R."/>
            <person name="Ahrendt S."/>
            <person name="Ng V."/>
            <person name="Barry K."/>
            <person name="Daum C."/>
            <person name="Grigoriev I.V."/>
            <person name="Hilden K.S."/>
            <person name="Makela M.R."/>
            <person name="de Vries R.P."/>
        </authorList>
    </citation>
    <scope>NUCLEOTIDE SEQUENCE [LARGE SCALE GENOMIC DNA]</scope>
    <source>
        <strain evidence="2 3">CBS 464.89</strain>
    </source>
</reference>
<dbReference type="EMBL" id="ML145112">
    <property type="protein sequence ID" value="TBU59574.1"/>
    <property type="molecule type" value="Genomic_DNA"/>
</dbReference>
<evidence type="ECO:0000256" key="1">
    <source>
        <dbReference type="SAM" id="SignalP"/>
    </source>
</evidence>
<proteinExistence type="predicted"/>
<evidence type="ECO:0000313" key="2">
    <source>
        <dbReference type="EMBL" id="TBU59574.1"/>
    </source>
</evidence>
<dbReference type="Proteomes" id="UP000292082">
    <property type="component" value="Unassembled WGS sequence"/>
</dbReference>
<accession>A0A4Q9PZ15</accession>
<dbReference type="AlphaFoldDB" id="A0A4Q9PZ15"/>
<name>A0A4Q9PZ15_9APHY</name>